<keyword evidence="2" id="KW-1185">Reference proteome</keyword>
<dbReference type="EMBL" id="CM037614">
    <property type="protein sequence ID" value="KAH8017278.1"/>
    <property type="molecule type" value="Genomic_DNA"/>
</dbReference>
<accession>A0ACB8GBZ3</accession>
<name>A0ACB8GBZ3_9SAUR</name>
<proteinExistence type="predicted"/>
<sequence>MRKSDPTSFYSDVLATACFSFHKGCQRISVRSVMDPGSTSSDFSTGASQPGAVKLPGDPEDSADLLYYLSHEGSTIVGSYALPSEPIGRDNVPLGSTFDHPLALHRSAG</sequence>
<reference evidence="1" key="1">
    <citation type="submission" date="2021-08" db="EMBL/GenBank/DDBJ databases">
        <title>The first chromosome-level gecko genome reveals the dynamic sex chromosomes of Neotropical dwarf geckos (Sphaerodactylidae: Sphaerodactylus).</title>
        <authorList>
            <person name="Pinto B.J."/>
            <person name="Keating S.E."/>
            <person name="Gamble T."/>
        </authorList>
    </citation>
    <scope>NUCLEOTIDE SEQUENCE</scope>
    <source>
        <strain evidence="1">TG3544</strain>
    </source>
</reference>
<protein>
    <submittedName>
        <fullName evidence="1">Uncharacterized protein</fullName>
    </submittedName>
</protein>
<evidence type="ECO:0000313" key="1">
    <source>
        <dbReference type="EMBL" id="KAH8017278.1"/>
    </source>
</evidence>
<dbReference type="Proteomes" id="UP000827872">
    <property type="component" value="Linkage Group LG01"/>
</dbReference>
<gene>
    <name evidence="1" type="ORF">K3G42_027984</name>
</gene>
<comment type="caution">
    <text evidence="1">The sequence shown here is derived from an EMBL/GenBank/DDBJ whole genome shotgun (WGS) entry which is preliminary data.</text>
</comment>
<evidence type="ECO:0000313" key="2">
    <source>
        <dbReference type="Proteomes" id="UP000827872"/>
    </source>
</evidence>
<organism evidence="1 2">
    <name type="scientific">Sphaerodactylus townsendi</name>
    <dbReference type="NCBI Taxonomy" id="933632"/>
    <lineage>
        <taxon>Eukaryota</taxon>
        <taxon>Metazoa</taxon>
        <taxon>Chordata</taxon>
        <taxon>Craniata</taxon>
        <taxon>Vertebrata</taxon>
        <taxon>Euteleostomi</taxon>
        <taxon>Lepidosauria</taxon>
        <taxon>Squamata</taxon>
        <taxon>Bifurcata</taxon>
        <taxon>Gekkota</taxon>
        <taxon>Sphaerodactylidae</taxon>
        <taxon>Sphaerodactylus</taxon>
    </lineage>
</organism>